<dbReference type="PANTHER" id="PTHR31694:SF26">
    <property type="entry name" value="OS05G0151100 PROTEIN"/>
    <property type="match status" value="1"/>
</dbReference>
<keyword evidence="1" id="KW-0732">Signal</keyword>
<dbReference type="PANTHER" id="PTHR31694">
    <property type="entry name" value="DESICCATION-LIKE PROTEIN"/>
    <property type="match status" value="1"/>
</dbReference>
<dbReference type="Proteomes" id="UP001327560">
    <property type="component" value="Chromosome 6"/>
</dbReference>
<dbReference type="AlphaFoldDB" id="A0AAQ3KMW8"/>
<dbReference type="EMBL" id="CP136895">
    <property type="protein sequence ID" value="WOL11823.1"/>
    <property type="molecule type" value="Genomic_DNA"/>
</dbReference>
<feature type="signal peptide" evidence="1">
    <location>
        <begin position="1"/>
        <end position="21"/>
    </location>
</feature>
<reference evidence="2 3" key="1">
    <citation type="submission" date="2023-10" db="EMBL/GenBank/DDBJ databases">
        <title>Chromosome-scale genome assembly provides insights into flower coloration mechanisms of Canna indica.</title>
        <authorList>
            <person name="Li C."/>
        </authorList>
    </citation>
    <scope>NUCLEOTIDE SEQUENCE [LARGE SCALE GENOMIC DNA]</scope>
    <source>
        <tissue evidence="2">Flower</tissue>
    </source>
</reference>
<dbReference type="Pfam" id="PF13668">
    <property type="entry name" value="Ferritin_2"/>
    <property type="match status" value="1"/>
</dbReference>
<proteinExistence type="predicted"/>
<name>A0AAQ3KMW8_9LILI</name>
<keyword evidence="3" id="KW-1185">Reference proteome</keyword>
<protein>
    <recommendedName>
        <fullName evidence="4">Desiccation-related protein PCC13-62</fullName>
    </recommendedName>
</protein>
<accession>A0AAQ3KMW8</accession>
<evidence type="ECO:0000313" key="3">
    <source>
        <dbReference type="Proteomes" id="UP001327560"/>
    </source>
</evidence>
<gene>
    <name evidence="2" type="ORF">Cni_G20587</name>
</gene>
<sequence>MGRLVHFLSLLFFLLFVVSSAASSGNQSICGPLPPIVPIPIFLSDVDLLQFALNLEHTECEFFLFGALGHGLDAVAPDLAMGGPPPIGAKKANLDNVTRKIIEEFGYQEVGHLRAIKSTVGGIPRPQLDLSAKNFAKIMDDAFGYHLNPPFDPYNNTINYLLASYVIPYMGLVAYVGANPNLNGFVSKRLLGGLLAVEAAQDAIIRAKLYDRMHQNVPPYRITVAEFTDQISNLRNKLAKCGVKDEGLLVPQQLGAEGKITTNIISADKNSLGYERIPAEVLRVVYGSGDEPITCVQH</sequence>
<organism evidence="2 3">
    <name type="scientific">Canna indica</name>
    <name type="common">Indian-shot</name>
    <dbReference type="NCBI Taxonomy" id="4628"/>
    <lineage>
        <taxon>Eukaryota</taxon>
        <taxon>Viridiplantae</taxon>
        <taxon>Streptophyta</taxon>
        <taxon>Embryophyta</taxon>
        <taxon>Tracheophyta</taxon>
        <taxon>Spermatophyta</taxon>
        <taxon>Magnoliopsida</taxon>
        <taxon>Liliopsida</taxon>
        <taxon>Zingiberales</taxon>
        <taxon>Cannaceae</taxon>
        <taxon>Canna</taxon>
    </lineage>
</organism>
<dbReference type="InterPro" id="IPR052965">
    <property type="entry name" value="Pigment-catalase-like"/>
</dbReference>
<feature type="chain" id="PRO_5043004158" description="Desiccation-related protein PCC13-62" evidence="1">
    <location>
        <begin position="22"/>
        <end position="298"/>
    </location>
</feature>
<evidence type="ECO:0000256" key="1">
    <source>
        <dbReference type="SAM" id="SignalP"/>
    </source>
</evidence>
<evidence type="ECO:0000313" key="2">
    <source>
        <dbReference type="EMBL" id="WOL11823.1"/>
    </source>
</evidence>
<evidence type="ECO:0008006" key="4">
    <source>
        <dbReference type="Google" id="ProtNLM"/>
    </source>
</evidence>